<reference evidence="2 3" key="1">
    <citation type="journal article" date="2019" name="Int. J. Syst. Evol. Microbiol.">
        <title>The Global Catalogue of Microorganisms (GCM) 10K type strain sequencing project: providing services to taxonomists for standard genome sequencing and annotation.</title>
        <authorList>
            <consortium name="The Broad Institute Genomics Platform"/>
            <consortium name="The Broad Institute Genome Sequencing Center for Infectious Disease"/>
            <person name="Wu L."/>
            <person name="Ma J."/>
        </authorList>
    </citation>
    <scope>NUCLEOTIDE SEQUENCE [LARGE SCALE GENOMIC DNA]</scope>
    <source>
        <strain evidence="2 3">JCM 14900</strain>
    </source>
</reference>
<evidence type="ECO:0000313" key="3">
    <source>
        <dbReference type="Proteomes" id="UP001501343"/>
    </source>
</evidence>
<protein>
    <submittedName>
        <fullName evidence="2">Uncharacterized protein</fullName>
    </submittedName>
</protein>
<sequence>MTAGIPPLTRGIIAWSILLAVVAGGTVALLAIAIARTPVEHTASIVVVPHPDDEFQTWSLVEDTPDEYKIFVSLTRGDETGFCEPDIRETSLQADLGERAPDPDPPGRWTPECMEARQNSLLGYLTQMSESDPTIPGDFGAMTEYTDLPAEGVEICHDDDGVRDCDASLRTARVWKDAAGRGAVVFFDLGDGDLTQDEAAWALQTLIANRDTWGLDPARVGAMIGAFANEGHSCYSYPHPDHVAVHQVLWNVDFGVGPQVGATCFLDPRQRMSAFVSPESAAAAFALGPNGERLGAHGRNYGWLHDDAFPLAGIRQNDLFMSFQSFWVRFN</sequence>
<proteinExistence type="predicted"/>
<evidence type="ECO:0000256" key="1">
    <source>
        <dbReference type="SAM" id="Phobius"/>
    </source>
</evidence>
<keyword evidence="1" id="KW-1133">Transmembrane helix</keyword>
<feature type="transmembrane region" description="Helical" evidence="1">
    <location>
        <begin position="12"/>
        <end position="35"/>
    </location>
</feature>
<evidence type="ECO:0000313" key="2">
    <source>
        <dbReference type="EMBL" id="GAA1926503.1"/>
    </source>
</evidence>
<keyword evidence="1" id="KW-0472">Membrane</keyword>
<accession>A0ABN2PP71</accession>
<name>A0ABN2PP71_9MICO</name>
<organism evidence="2 3">
    <name type="scientific">Microbacterium aoyamense</name>
    <dbReference type="NCBI Taxonomy" id="344166"/>
    <lineage>
        <taxon>Bacteria</taxon>
        <taxon>Bacillati</taxon>
        <taxon>Actinomycetota</taxon>
        <taxon>Actinomycetes</taxon>
        <taxon>Micrococcales</taxon>
        <taxon>Microbacteriaceae</taxon>
        <taxon>Microbacterium</taxon>
    </lineage>
</organism>
<comment type="caution">
    <text evidence="2">The sequence shown here is derived from an EMBL/GenBank/DDBJ whole genome shotgun (WGS) entry which is preliminary data.</text>
</comment>
<keyword evidence="1" id="KW-0812">Transmembrane</keyword>
<dbReference type="RefSeq" id="WP_248150611.1">
    <property type="nucleotide sequence ID" value="NZ_BAAAOF010000003.1"/>
</dbReference>
<keyword evidence="3" id="KW-1185">Reference proteome</keyword>
<dbReference type="Proteomes" id="UP001501343">
    <property type="component" value="Unassembled WGS sequence"/>
</dbReference>
<gene>
    <name evidence="2" type="ORF">GCM10009775_18370</name>
</gene>
<dbReference type="EMBL" id="BAAAOF010000003">
    <property type="protein sequence ID" value="GAA1926503.1"/>
    <property type="molecule type" value="Genomic_DNA"/>
</dbReference>